<accession>A0A2T1N571</accession>
<dbReference type="AlphaFoldDB" id="A0A2T1N571"/>
<keyword evidence="1" id="KW-1133">Transmembrane helix</keyword>
<organism evidence="2 3">
    <name type="scientific">Aurantibacter aestuarii</name>
    <dbReference type="NCBI Taxonomy" id="1266046"/>
    <lineage>
        <taxon>Bacteria</taxon>
        <taxon>Pseudomonadati</taxon>
        <taxon>Bacteroidota</taxon>
        <taxon>Flavobacteriia</taxon>
        <taxon>Flavobacteriales</taxon>
        <taxon>Flavobacteriaceae</taxon>
        <taxon>Aurantibacter</taxon>
    </lineage>
</organism>
<sequence>MKTNLIYFLIVINLCFFSAEGLSQETSVPSNEISIDTTLTQDSSNVEPRRFNNLKERYTEDAFNYERTKETSGWWTRFKQWLSDLWQSLFNIDSKGEAAQLTDVMLNIASVIIILLVVYFIYRAIINKEGKWVFGKSSNKTIIPVDAVETNIHETNFETLISSAESELQYRLAIRYYYLWLLKELTRKGLIEYDAEKTNSDYQLELTNHTQAEKFAYTSYLYNYIWYGEFTVDEIQFSKAKKAFIHFLNSIKNG</sequence>
<reference evidence="2 3" key="1">
    <citation type="submission" date="2018-03" db="EMBL/GenBank/DDBJ databases">
        <title>Mesoflavibacter sp. HG37 and Mesoflavibacter sp. HG96 sp.nov., two marine bacteria isolated from seawater of Western Pacific Ocean.</title>
        <authorList>
            <person name="Cheng H."/>
            <person name="Wu Y.-H."/>
            <person name="Guo L.-L."/>
            <person name="Xu X.-W."/>
        </authorList>
    </citation>
    <scope>NUCLEOTIDE SEQUENCE [LARGE SCALE GENOMIC DNA]</scope>
    <source>
        <strain evidence="2 3">KCTC 32269</strain>
    </source>
</reference>
<keyword evidence="1" id="KW-0472">Membrane</keyword>
<comment type="caution">
    <text evidence="2">The sequence shown here is derived from an EMBL/GenBank/DDBJ whole genome shotgun (WGS) entry which is preliminary data.</text>
</comment>
<gene>
    <name evidence="2" type="ORF">C7H52_12130</name>
</gene>
<dbReference type="EMBL" id="PXOQ01000015">
    <property type="protein sequence ID" value="PSG86431.1"/>
    <property type="molecule type" value="Genomic_DNA"/>
</dbReference>
<evidence type="ECO:0000256" key="1">
    <source>
        <dbReference type="SAM" id="Phobius"/>
    </source>
</evidence>
<evidence type="ECO:0000313" key="2">
    <source>
        <dbReference type="EMBL" id="PSG86431.1"/>
    </source>
</evidence>
<name>A0A2T1N571_9FLAO</name>
<keyword evidence="3" id="KW-1185">Reference proteome</keyword>
<evidence type="ECO:0000313" key="3">
    <source>
        <dbReference type="Proteomes" id="UP000238426"/>
    </source>
</evidence>
<dbReference type="RefSeq" id="WP_106464170.1">
    <property type="nucleotide sequence ID" value="NZ_PXOQ01000015.1"/>
</dbReference>
<dbReference type="OrthoDB" id="5491447at2"/>
<protein>
    <submittedName>
        <fullName evidence="2">DUF4129 domain-containing protein</fullName>
    </submittedName>
</protein>
<feature type="transmembrane region" description="Helical" evidence="1">
    <location>
        <begin position="104"/>
        <end position="122"/>
    </location>
</feature>
<keyword evidence="1" id="KW-0812">Transmembrane</keyword>
<proteinExistence type="predicted"/>
<dbReference type="Proteomes" id="UP000238426">
    <property type="component" value="Unassembled WGS sequence"/>
</dbReference>